<dbReference type="GO" id="GO:0016706">
    <property type="term" value="F:2-oxoglutarate-dependent dioxygenase activity"/>
    <property type="evidence" value="ECO:0007669"/>
    <property type="project" value="InterPro"/>
</dbReference>
<dbReference type="OrthoDB" id="1441538at2"/>
<evidence type="ECO:0000259" key="2">
    <source>
        <dbReference type="Pfam" id="PF05373"/>
    </source>
</evidence>
<dbReference type="InterPro" id="IPR027443">
    <property type="entry name" value="IPNS-like_sf"/>
</dbReference>
<sequence>MRSHILGKIELDQQRLKLDLDYLETVPVVQEEYDEFSNGYWKNIPLWNASGQADDRLYRDIEGGAVATEHTARTPYLSEIVTSVFNTAHLQMARTRNLKNAVVIPHRDFVELDRNADLYFRTFMVLEESPRAYHSNEDTVVRFRPGEIWFLDAASEHSAVNLSELSRQSLCVDFAFDGPFDEKEIFADPTVYSPGGEPEFVPRKPFTSETRDRILSLANVLERDNFRDVLFMLSKVHFLYEVHPAQTYTWLVDIAKATGDEKMVTKAEQIRAFAIDARALTDRFSLTSW</sequence>
<proteinExistence type="predicted"/>
<evidence type="ECO:0000259" key="1">
    <source>
        <dbReference type="Pfam" id="PF05118"/>
    </source>
</evidence>
<keyword evidence="4" id="KW-1185">Reference proteome</keyword>
<dbReference type="Gene3D" id="1.10.1720.10">
    <property type="entry name" value="L-proline 3-hydroxylase, C-terminal domain"/>
    <property type="match status" value="1"/>
</dbReference>
<dbReference type="SUPFAM" id="SSF51197">
    <property type="entry name" value="Clavaminate synthase-like"/>
    <property type="match status" value="1"/>
</dbReference>
<protein>
    <submittedName>
        <fullName evidence="3">Quercetin dioxygenase-like cupin family protein</fullName>
    </submittedName>
</protein>
<dbReference type="Proteomes" id="UP000239203">
    <property type="component" value="Unassembled WGS sequence"/>
</dbReference>
<feature type="domain" description="L-proline 3-hydroxylase C-terminal" evidence="2">
    <location>
        <begin position="184"/>
        <end position="280"/>
    </location>
</feature>
<keyword evidence="3" id="KW-0223">Dioxygenase</keyword>
<dbReference type="Gene3D" id="2.60.120.330">
    <property type="entry name" value="B-lactam Antibiotic, Isopenicillin N Synthase, Chain"/>
    <property type="match status" value="1"/>
</dbReference>
<feature type="domain" description="Aspartyl/asparaginy/proline hydroxylase" evidence="1">
    <location>
        <begin position="29"/>
        <end position="174"/>
    </location>
</feature>
<gene>
    <name evidence="3" type="ORF">CLV40_108116</name>
</gene>
<dbReference type="InterPro" id="IPR007803">
    <property type="entry name" value="Asp/Arg/Pro-Hydrxlase"/>
</dbReference>
<dbReference type="AlphaFoldDB" id="A0A2S6GPH4"/>
<name>A0A2S6GPH4_9PSEU</name>
<accession>A0A2S6GPH4</accession>
<organism evidence="3 4">
    <name type="scientific">Actinokineospora auranticolor</name>
    <dbReference type="NCBI Taxonomy" id="155976"/>
    <lineage>
        <taxon>Bacteria</taxon>
        <taxon>Bacillati</taxon>
        <taxon>Actinomycetota</taxon>
        <taxon>Actinomycetes</taxon>
        <taxon>Pseudonocardiales</taxon>
        <taxon>Pseudonocardiaceae</taxon>
        <taxon>Actinokineospora</taxon>
    </lineage>
</organism>
<evidence type="ECO:0000313" key="4">
    <source>
        <dbReference type="Proteomes" id="UP000239203"/>
    </source>
</evidence>
<reference evidence="3 4" key="1">
    <citation type="submission" date="2018-02" db="EMBL/GenBank/DDBJ databases">
        <title>Genomic Encyclopedia of Archaeal and Bacterial Type Strains, Phase II (KMG-II): from individual species to whole genera.</title>
        <authorList>
            <person name="Goeker M."/>
        </authorList>
    </citation>
    <scope>NUCLEOTIDE SEQUENCE [LARGE SCALE GENOMIC DNA]</scope>
    <source>
        <strain evidence="3 4">YU 961-1</strain>
    </source>
</reference>
<keyword evidence="3" id="KW-0560">Oxidoreductase</keyword>
<dbReference type="EMBL" id="PTIX01000008">
    <property type="protein sequence ID" value="PPK67119.1"/>
    <property type="molecule type" value="Genomic_DNA"/>
</dbReference>
<comment type="caution">
    <text evidence="3">The sequence shown here is derived from an EMBL/GenBank/DDBJ whole genome shotgun (WGS) entry which is preliminary data.</text>
</comment>
<evidence type="ECO:0000313" key="3">
    <source>
        <dbReference type="EMBL" id="PPK67119.1"/>
    </source>
</evidence>
<dbReference type="Pfam" id="PF05118">
    <property type="entry name" value="Asp_Arg_Hydrox"/>
    <property type="match status" value="1"/>
</dbReference>
<dbReference type="InterPro" id="IPR037037">
    <property type="entry name" value="Pro_3_hydrox_C_sf"/>
</dbReference>
<dbReference type="Pfam" id="PF05373">
    <property type="entry name" value="Pro_3_hydrox_C"/>
    <property type="match status" value="1"/>
</dbReference>
<dbReference type="RefSeq" id="WP_104479876.1">
    <property type="nucleotide sequence ID" value="NZ_CP154825.1"/>
</dbReference>
<dbReference type="InterPro" id="IPR008035">
    <property type="entry name" value="Pro_3_hydrox_C"/>
</dbReference>